<dbReference type="RefSeq" id="XP_008092796.1">
    <property type="nucleotide sequence ID" value="XM_008094605.1"/>
</dbReference>
<dbReference type="AlphaFoldDB" id="E3QD04"/>
<keyword evidence="2" id="KW-1185">Reference proteome</keyword>
<gene>
    <name evidence="1" type="ORF">GLRG_03920</name>
</gene>
<protein>
    <submittedName>
        <fullName evidence="1">Uncharacterized protein</fullName>
    </submittedName>
</protein>
<evidence type="ECO:0000313" key="2">
    <source>
        <dbReference type="Proteomes" id="UP000008782"/>
    </source>
</evidence>
<dbReference type="EMBL" id="GG697342">
    <property type="protein sequence ID" value="EFQ28776.1"/>
    <property type="molecule type" value="Genomic_DNA"/>
</dbReference>
<name>E3QD04_COLGM</name>
<reference evidence="2" key="1">
    <citation type="journal article" date="2012" name="Nat. Genet.">
        <title>Lifestyle transitions in plant pathogenic Colletotrichum fungi deciphered by genome and transcriptome analyses.</title>
        <authorList>
            <person name="O'Connell R.J."/>
            <person name="Thon M.R."/>
            <person name="Hacquard S."/>
            <person name="Amyotte S.G."/>
            <person name="Kleemann J."/>
            <person name="Torres M.F."/>
            <person name="Damm U."/>
            <person name="Buiate E.A."/>
            <person name="Epstein L."/>
            <person name="Alkan N."/>
            <person name="Altmueller J."/>
            <person name="Alvarado-Balderrama L."/>
            <person name="Bauser C.A."/>
            <person name="Becker C."/>
            <person name="Birren B.W."/>
            <person name="Chen Z."/>
            <person name="Choi J."/>
            <person name="Crouch J.A."/>
            <person name="Duvick J.P."/>
            <person name="Farman M.A."/>
            <person name="Gan P."/>
            <person name="Heiman D."/>
            <person name="Henrissat B."/>
            <person name="Howard R.J."/>
            <person name="Kabbage M."/>
            <person name="Koch C."/>
            <person name="Kracher B."/>
            <person name="Kubo Y."/>
            <person name="Law A.D."/>
            <person name="Lebrun M.-H."/>
            <person name="Lee Y.-H."/>
            <person name="Miyara I."/>
            <person name="Moore N."/>
            <person name="Neumann U."/>
            <person name="Nordstroem K."/>
            <person name="Panaccione D.G."/>
            <person name="Panstruga R."/>
            <person name="Place M."/>
            <person name="Proctor R.H."/>
            <person name="Prusky D."/>
            <person name="Rech G."/>
            <person name="Reinhardt R."/>
            <person name="Rollins J.A."/>
            <person name="Rounsley S."/>
            <person name="Schardl C.L."/>
            <person name="Schwartz D.C."/>
            <person name="Shenoy N."/>
            <person name="Shirasu K."/>
            <person name="Sikhakolli U.R."/>
            <person name="Stueber K."/>
            <person name="Sukno S.A."/>
            <person name="Sweigard J.A."/>
            <person name="Takano Y."/>
            <person name="Takahara H."/>
            <person name="Trail F."/>
            <person name="van der Does H.C."/>
            <person name="Voll L.M."/>
            <person name="Will I."/>
            <person name="Young S."/>
            <person name="Zeng Q."/>
            <person name="Zhang J."/>
            <person name="Zhou S."/>
            <person name="Dickman M.B."/>
            <person name="Schulze-Lefert P."/>
            <person name="Ver Loren van Themaat E."/>
            <person name="Ma L.-J."/>
            <person name="Vaillancourt L.J."/>
        </authorList>
    </citation>
    <scope>NUCLEOTIDE SEQUENCE [LARGE SCALE GENOMIC DNA]</scope>
    <source>
        <strain evidence="2">M1.001 / M2 / FGSC 10212</strain>
    </source>
</reference>
<dbReference type="Proteomes" id="UP000008782">
    <property type="component" value="Unassembled WGS sequence"/>
</dbReference>
<accession>E3QD04</accession>
<proteinExistence type="predicted"/>
<dbReference type="HOGENOM" id="CLU_2621896_0_0_1"/>
<sequence length="78" mass="8753">MSSAQNDVHADNDPTIFVADNMTGIHESPGNFASLTNSSPLKEVGFIDIYVSTFKWPLNPWLKYPHFRKLGTWEGIEA</sequence>
<dbReference type="VEuPathDB" id="FungiDB:GLRG_03920"/>
<organism evidence="2">
    <name type="scientific">Colletotrichum graminicola (strain M1.001 / M2 / FGSC 10212)</name>
    <name type="common">Maize anthracnose fungus</name>
    <name type="synonym">Glomerella graminicola</name>
    <dbReference type="NCBI Taxonomy" id="645133"/>
    <lineage>
        <taxon>Eukaryota</taxon>
        <taxon>Fungi</taxon>
        <taxon>Dikarya</taxon>
        <taxon>Ascomycota</taxon>
        <taxon>Pezizomycotina</taxon>
        <taxon>Sordariomycetes</taxon>
        <taxon>Hypocreomycetidae</taxon>
        <taxon>Glomerellales</taxon>
        <taxon>Glomerellaceae</taxon>
        <taxon>Colletotrichum</taxon>
        <taxon>Colletotrichum graminicola species complex</taxon>
    </lineage>
</organism>
<evidence type="ECO:0000313" key="1">
    <source>
        <dbReference type="EMBL" id="EFQ28776.1"/>
    </source>
</evidence>
<dbReference type="GeneID" id="24409285"/>